<organism evidence="1 2">
    <name type="scientific">Candidatus Uhrbacteria bacterium RIFOXYB2_FULL_45_11</name>
    <dbReference type="NCBI Taxonomy" id="1802421"/>
    <lineage>
        <taxon>Bacteria</taxon>
        <taxon>Candidatus Uhriibacteriota</taxon>
    </lineage>
</organism>
<evidence type="ECO:0000313" key="2">
    <source>
        <dbReference type="Proteomes" id="UP000177331"/>
    </source>
</evidence>
<gene>
    <name evidence="1" type="ORF">A2318_01530</name>
</gene>
<proteinExistence type="predicted"/>
<evidence type="ECO:0000313" key="1">
    <source>
        <dbReference type="EMBL" id="OGL99640.1"/>
    </source>
</evidence>
<accession>A0A1F7WA20</accession>
<dbReference type="Proteomes" id="UP000177331">
    <property type="component" value="Unassembled WGS sequence"/>
</dbReference>
<protein>
    <submittedName>
        <fullName evidence="1">Uncharacterized protein</fullName>
    </submittedName>
</protein>
<dbReference type="AlphaFoldDB" id="A0A1F7WA20"/>
<name>A0A1F7WA20_9BACT</name>
<reference evidence="1 2" key="1">
    <citation type="journal article" date="2016" name="Nat. Commun.">
        <title>Thousands of microbial genomes shed light on interconnected biogeochemical processes in an aquifer system.</title>
        <authorList>
            <person name="Anantharaman K."/>
            <person name="Brown C.T."/>
            <person name="Hug L.A."/>
            <person name="Sharon I."/>
            <person name="Castelle C.J."/>
            <person name="Probst A.J."/>
            <person name="Thomas B.C."/>
            <person name="Singh A."/>
            <person name="Wilkins M.J."/>
            <person name="Karaoz U."/>
            <person name="Brodie E.L."/>
            <person name="Williams K.H."/>
            <person name="Hubbard S.S."/>
            <person name="Banfield J.F."/>
        </authorList>
    </citation>
    <scope>NUCLEOTIDE SEQUENCE [LARGE SCALE GENOMIC DNA]</scope>
</reference>
<sequence>MPDDGLSGSKNACLEPVIPPPPLRLVIEMTDLTEIRFAHFLSAESFTLTFLDLPDALQNRMRPILRSMQQQRVERIDYNSGRKEQALANHLPFNLRFLREDEDFEELFSLILWWIKRDQRKFRCGLDSFHGTQPHKTWTCECGAVVSVEKEFVETCNNSSCPSWTKYRLCTGKSPRKLQRLA</sequence>
<dbReference type="EMBL" id="MGFD01000006">
    <property type="protein sequence ID" value="OGL99640.1"/>
    <property type="molecule type" value="Genomic_DNA"/>
</dbReference>
<comment type="caution">
    <text evidence="1">The sequence shown here is derived from an EMBL/GenBank/DDBJ whole genome shotgun (WGS) entry which is preliminary data.</text>
</comment>
<dbReference type="STRING" id="1802421.A2318_01530"/>